<evidence type="ECO:0000313" key="11">
    <source>
        <dbReference type="Proteomes" id="UP000752292"/>
    </source>
</evidence>
<keyword evidence="3 4" id="KW-0560">Oxidoreductase</keyword>
<accession>A0A932ZVS6</accession>
<proteinExistence type="inferred from homology"/>
<dbReference type="Pfam" id="PF14748">
    <property type="entry name" value="P5CR_dimer"/>
    <property type="match status" value="1"/>
</dbReference>
<evidence type="ECO:0000256" key="7">
    <source>
        <dbReference type="RuleBase" id="RU003903"/>
    </source>
</evidence>
<evidence type="ECO:0000256" key="4">
    <source>
        <dbReference type="HAMAP-Rule" id="MF_01925"/>
    </source>
</evidence>
<dbReference type="InterPro" id="IPR053790">
    <property type="entry name" value="P5CR-like_CS"/>
</dbReference>
<comment type="caution">
    <text evidence="10">The sequence shown here is derived from an EMBL/GenBank/DDBJ whole genome shotgun (WGS) entry which is preliminary data.</text>
</comment>
<dbReference type="GO" id="GO:0005737">
    <property type="term" value="C:cytoplasm"/>
    <property type="evidence" value="ECO:0007669"/>
    <property type="project" value="UniProtKB-SubCell"/>
</dbReference>
<dbReference type="NCBIfam" id="TIGR00112">
    <property type="entry name" value="proC"/>
    <property type="match status" value="1"/>
</dbReference>
<evidence type="ECO:0000259" key="8">
    <source>
        <dbReference type="Pfam" id="PF03807"/>
    </source>
</evidence>
<dbReference type="Gene3D" id="1.10.3730.10">
    <property type="entry name" value="ProC C-terminal domain-like"/>
    <property type="match status" value="1"/>
</dbReference>
<dbReference type="AlphaFoldDB" id="A0A932ZVS6"/>
<comment type="catalytic activity">
    <reaction evidence="4 7">
        <text>L-proline + NADP(+) = (S)-1-pyrroline-5-carboxylate + NADPH + 2 H(+)</text>
        <dbReference type="Rhea" id="RHEA:14109"/>
        <dbReference type="ChEBI" id="CHEBI:15378"/>
        <dbReference type="ChEBI" id="CHEBI:17388"/>
        <dbReference type="ChEBI" id="CHEBI:57783"/>
        <dbReference type="ChEBI" id="CHEBI:58349"/>
        <dbReference type="ChEBI" id="CHEBI:60039"/>
        <dbReference type="EC" id="1.5.1.2"/>
    </reaction>
</comment>
<dbReference type="EC" id="1.5.1.2" evidence="4 5"/>
<dbReference type="Pfam" id="PF03807">
    <property type="entry name" value="F420_oxidored"/>
    <property type="match status" value="1"/>
</dbReference>
<comment type="function">
    <text evidence="4">Catalyzes the reduction of 1-pyrroline-5-carboxylate (PCA) to L-proline.</text>
</comment>
<dbReference type="InterPro" id="IPR028939">
    <property type="entry name" value="P5C_Rdtase_cat_N"/>
</dbReference>
<dbReference type="Gene3D" id="3.40.50.720">
    <property type="entry name" value="NAD(P)-binding Rossmann-like Domain"/>
    <property type="match status" value="1"/>
</dbReference>
<organism evidence="10 11">
    <name type="scientific">Tectimicrobiota bacterium</name>
    <dbReference type="NCBI Taxonomy" id="2528274"/>
    <lineage>
        <taxon>Bacteria</taxon>
        <taxon>Pseudomonadati</taxon>
        <taxon>Nitrospinota/Tectimicrobiota group</taxon>
        <taxon>Candidatus Tectimicrobiota</taxon>
    </lineage>
</organism>
<keyword evidence="4 7" id="KW-0641">Proline biosynthesis</keyword>
<reference evidence="10" key="1">
    <citation type="submission" date="2020-07" db="EMBL/GenBank/DDBJ databases">
        <title>Huge and variable diversity of episymbiotic CPR bacteria and DPANN archaea in groundwater ecosystems.</title>
        <authorList>
            <person name="He C.Y."/>
            <person name="Keren R."/>
            <person name="Whittaker M."/>
            <person name="Farag I.F."/>
            <person name="Doudna J."/>
            <person name="Cate J.H.D."/>
            <person name="Banfield J.F."/>
        </authorList>
    </citation>
    <scope>NUCLEOTIDE SEQUENCE</scope>
    <source>
        <strain evidence="10">NC_groundwater_1370_Ag_S-0.2um_69_93</strain>
    </source>
</reference>
<evidence type="ECO:0000256" key="1">
    <source>
        <dbReference type="ARBA" id="ARBA00005525"/>
    </source>
</evidence>
<dbReference type="PANTHER" id="PTHR11645">
    <property type="entry name" value="PYRROLINE-5-CARBOXYLATE REDUCTASE"/>
    <property type="match status" value="1"/>
</dbReference>
<evidence type="ECO:0000313" key="10">
    <source>
        <dbReference type="EMBL" id="MBI4252491.1"/>
    </source>
</evidence>
<evidence type="ECO:0000256" key="2">
    <source>
        <dbReference type="ARBA" id="ARBA00022857"/>
    </source>
</evidence>
<keyword evidence="2 4" id="KW-0521">NADP</keyword>
<dbReference type="GO" id="GO:0055129">
    <property type="term" value="P:L-proline biosynthetic process"/>
    <property type="evidence" value="ECO:0007669"/>
    <property type="project" value="UniProtKB-UniRule"/>
</dbReference>
<evidence type="ECO:0000256" key="3">
    <source>
        <dbReference type="ARBA" id="ARBA00023002"/>
    </source>
</evidence>
<dbReference type="SUPFAM" id="SSF48179">
    <property type="entry name" value="6-phosphogluconate dehydrogenase C-terminal domain-like"/>
    <property type="match status" value="1"/>
</dbReference>
<dbReference type="FunFam" id="1.10.3730.10:FF:000001">
    <property type="entry name" value="Pyrroline-5-carboxylate reductase"/>
    <property type="match status" value="1"/>
</dbReference>
<comment type="pathway">
    <text evidence="4 7">Amino-acid biosynthesis; L-proline biosynthesis; L-proline from L-glutamate 5-semialdehyde: step 1/1.</text>
</comment>
<feature type="binding site" evidence="6">
    <location>
        <begin position="71"/>
        <end position="74"/>
    </location>
    <ligand>
        <name>NADP(+)</name>
        <dbReference type="ChEBI" id="CHEBI:58349"/>
    </ligand>
</feature>
<protein>
    <recommendedName>
        <fullName evidence="4 5">Pyrroline-5-carboxylate reductase</fullName>
        <shortName evidence="4">P5C reductase</shortName>
        <shortName evidence="4">P5CR</shortName>
        <ecNumber evidence="4 5">1.5.1.2</ecNumber>
    </recommendedName>
    <alternativeName>
        <fullName evidence="4">PCA reductase</fullName>
    </alternativeName>
</protein>
<dbReference type="PANTHER" id="PTHR11645:SF0">
    <property type="entry name" value="PYRROLINE-5-CARBOXYLATE REDUCTASE 3"/>
    <property type="match status" value="1"/>
</dbReference>
<dbReference type="GO" id="GO:0004735">
    <property type="term" value="F:pyrroline-5-carboxylate reductase activity"/>
    <property type="evidence" value="ECO:0007669"/>
    <property type="project" value="UniProtKB-UniRule"/>
</dbReference>
<dbReference type="EMBL" id="JACQRX010000372">
    <property type="protein sequence ID" value="MBI4252491.1"/>
    <property type="molecule type" value="Genomic_DNA"/>
</dbReference>
<evidence type="ECO:0000256" key="6">
    <source>
        <dbReference type="PIRSR" id="PIRSR000193-1"/>
    </source>
</evidence>
<dbReference type="Proteomes" id="UP000752292">
    <property type="component" value="Unassembled WGS sequence"/>
</dbReference>
<feature type="binding site" evidence="6">
    <location>
        <begin position="9"/>
        <end position="14"/>
    </location>
    <ligand>
        <name>NADP(+)</name>
        <dbReference type="ChEBI" id="CHEBI:58349"/>
    </ligand>
</feature>
<comment type="similarity">
    <text evidence="1 4 7">Belongs to the pyrroline-5-carboxylate reductase family.</text>
</comment>
<name>A0A932ZVS6_UNCTE</name>
<evidence type="ECO:0000256" key="5">
    <source>
        <dbReference type="NCBIfam" id="TIGR00112"/>
    </source>
</evidence>
<feature type="domain" description="Pyrroline-5-carboxylate reductase catalytic N-terminal" evidence="8">
    <location>
        <begin position="5"/>
        <end position="100"/>
    </location>
</feature>
<dbReference type="HAMAP" id="MF_01925">
    <property type="entry name" value="P5C_reductase"/>
    <property type="match status" value="1"/>
</dbReference>
<dbReference type="SUPFAM" id="SSF51735">
    <property type="entry name" value="NAD(P)-binding Rossmann-fold domains"/>
    <property type="match status" value="1"/>
</dbReference>
<sequence>MASGRLAVIGGGNMGEALAKGMVSARYAAAAALIIAEPVEARARYLRETHGFQVVPAAAEAAAEAEKVIFAVKPQVLGAVLSSLKGVIGSKHLLISIVAGTTTRRYTEAFGEVTRIIRVMPNTPALLGMGAAGLSAGGAATAGDLAEAKRMLESVGKAVEVPEALMDAVTGLSGSGPAYVFVFIEALADGGVRVGLPRDQATLLAAQTVLGAAKMLLETEEHPGRLKDMVASPGGTTIAGLHALERGGFRSAVIDAVLAATKRSAELGRGESGISS</sequence>
<dbReference type="InterPro" id="IPR029036">
    <property type="entry name" value="P5CR_dimer"/>
</dbReference>
<comment type="catalytic activity">
    <reaction evidence="4">
        <text>L-proline + NAD(+) = (S)-1-pyrroline-5-carboxylate + NADH + 2 H(+)</text>
        <dbReference type="Rhea" id="RHEA:14105"/>
        <dbReference type="ChEBI" id="CHEBI:15378"/>
        <dbReference type="ChEBI" id="CHEBI:17388"/>
        <dbReference type="ChEBI" id="CHEBI:57540"/>
        <dbReference type="ChEBI" id="CHEBI:57945"/>
        <dbReference type="ChEBI" id="CHEBI:60039"/>
        <dbReference type="EC" id="1.5.1.2"/>
    </reaction>
</comment>
<dbReference type="InterPro" id="IPR000304">
    <property type="entry name" value="Pyrroline-COOH_reductase"/>
</dbReference>
<dbReference type="InterPro" id="IPR008927">
    <property type="entry name" value="6-PGluconate_DH-like_C_sf"/>
</dbReference>
<keyword evidence="4" id="KW-0963">Cytoplasm</keyword>
<comment type="subcellular location">
    <subcellularLocation>
        <location evidence="4">Cytoplasm</location>
    </subcellularLocation>
</comment>
<dbReference type="InterPro" id="IPR036291">
    <property type="entry name" value="NAD(P)-bd_dom_sf"/>
</dbReference>
<dbReference type="PROSITE" id="PS00521">
    <property type="entry name" value="P5CR"/>
    <property type="match status" value="1"/>
</dbReference>
<feature type="domain" description="Pyrroline-5-carboxylate reductase dimerisation" evidence="9">
    <location>
        <begin position="163"/>
        <end position="267"/>
    </location>
</feature>
<gene>
    <name evidence="4 10" type="primary">proC</name>
    <name evidence="10" type="ORF">HY618_08535</name>
</gene>
<evidence type="ECO:0000259" key="9">
    <source>
        <dbReference type="Pfam" id="PF14748"/>
    </source>
</evidence>
<dbReference type="PIRSF" id="PIRSF000193">
    <property type="entry name" value="Pyrrol-5-carb_rd"/>
    <property type="match status" value="1"/>
</dbReference>
<keyword evidence="4 7" id="KW-0028">Amino-acid biosynthesis</keyword>